<comment type="caution">
    <text evidence="7">The sequence shown here is derived from an EMBL/GenBank/DDBJ whole genome shotgun (WGS) entry which is preliminary data.</text>
</comment>
<dbReference type="EMBL" id="UPSH01000001">
    <property type="protein sequence ID" value="VBB18760.1"/>
    <property type="molecule type" value="Genomic_DNA"/>
</dbReference>
<dbReference type="Gene3D" id="3.30.40.10">
    <property type="entry name" value="Zinc/RING finger domain, C3HC4 (zinc finger)"/>
    <property type="match status" value="1"/>
</dbReference>
<dbReference type="Proteomes" id="UP000594342">
    <property type="component" value="Unassembled WGS sequence"/>
</dbReference>
<feature type="domain" description="RING-type" evidence="6">
    <location>
        <begin position="478"/>
        <end position="518"/>
    </location>
</feature>
<proteinExistence type="predicted"/>
<name>A0A5K0UAP4_9VIRU</name>
<evidence type="ECO:0000256" key="1">
    <source>
        <dbReference type="ARBA" id="ARBA00022723"/>
    </source>
</evidence>
<keyword evidence="2 4" id="KW-0863">Zinc-finger</keyword>
<reference evidence="7 8" key="1">
    <citation type="submission" date="2018-10" db="EMBL/GenBank/DDBJ databases">
        <authorList>
            <consortium name="IHU Genomes"/>
        </authorList>
    </citation>
    <scope>NUCLEOTIDE SEQUENCE [LARGE SCALE GENOMIC DNA]</scope>
    <source>
        <strain evidence="7 8">A1</strain>
    </source>
</reference>
<dbReference type="SUPFAM" id="SSF57850">
    <property type="entry name" value="RING/U-box"/>
    <property type="match status" value="1"/>
</dbReference>
<keyword evidence="5" id="KW-1133">Transmembrane helix</keyword>
<evidence type="ECO:0000256" key="4">
    <source>
        <dbReference type="PROSITE-ProRule" id="PRU00175"/>
    </source>
</evidence>
<gene>
    <name evidence="7" type="ORF">YASMINEVIRUS_1292</name>
</gene>
<keyword evidence="1" id="KW-0479">Metal-binding</keyword>
<dbReference type="InterPro" id="IPR013083">
    <property type="entry name" value="Znf_RING/FYVE/PHD"/>
</dbReference>
<organism evidence="7 8">
    <name type="scientific">Yasminevirus sp. GU-2018</name>
    <dbReference type="NCBI Taxonomy" id="2420051"/>
    <lineage>
        <taxon>Viruses</taxon>
        <taxon>Varidnaviria</taxon>
        <taxon>Bamfordvirae</taxon>
        <taxon>Nucleocytoviricota</taxon>
        <taxon>Megaviricetes</taxon>
        <taxon>Imitervirales</taxon>
        <taxon>Mimiviridae</taxon>
        <taxon>Klosneuvirinae</taxon>
        <taxon>Yasminevirus</taxon>
        <taxon>Yasminevirus saudimassiliense</taxon>
    </lineage>
</organism>
<dbReference type="InterPro" id="IPR017907">
    <property type="entry name" value="Znf_RING_CS"/>
</dbReference>
<evidence type="ECO:0000256" key="2">
    <source>
        <dbReference type="ARBA" id="ARBA00022771"/>
    </source>
</evidence>
<accession>A0A5K0UAP4</accession>
<evidence type="ECO:0000256" key="5">
    <source>
        <dbReference type="SAM" id="Phobius"/>
    </source>
</evidence>
<keyword evidence="8" id="KW-1185">Reference proteome</keyword>
<protein>
    <recommendedName>
        <fullName evidence="6">RING-type domain-containing protein</fullName>
    </recommendedName>
</protein>
<feature type="transmembrane region" description="Helical" evidence="5">
    <location>
        <begin position="111"/>
        <end position="128"/>
    </location>
</feature>
<dbReference type="GO" id="GO:0008270">
    <property type="term" value="F:zinc ion binding"/>
    <property type="evidence" value="ECO:0007669"/>
    <property type="project" value="UniProtKB-KW"/>
</dbReference>
<keyword evidence="5" id="KW-0812">Transmembrane</keyword>
<dbReference type="InterPro" id="IPR001841">
    <property type="entry name" value="Znf_RING"/>
</dbReference>
<keyword evidence="5" id="KW-0472">Membrane</keyword>
<dbReference type="PROSITE" id="PS00518">
    <property type="entry name" value="ZF_RING_1"/>
    <property type="match status" value="1"/>
</dbReference>
<evidence type="ECO:0000313" key="8">
    <source>
        <dbReference type="Proteomes" id="UP000594342"/>
    </source>
</evidence>
<evidence type="ECO:0000259" key="6">
    <source>
        <dbReference type="PROSITE" id="PS50089"/>
    </source>
</evidence>
<keyword evidence="3" id="KW-0862">Zinc</keyword>
<evidence type="ECO:0000313" key="7">
    <source>
        <dbReference type="EMBL" id="VBB18760.1"/>
    </source>
</evidence>
<evidence type="ECO:0000256" key="3">
    <source>
        <dbReference type="ARBA" id="ARBA00022833"/>
    </source>
</evidence>
<feature type="transmembrane region" description="Helical" evidence="5">
    <location>
        <begin position="72"/>
        <end position="105"/>
    </location>
</feature>
<dbReference type="PROSITE" id="PS50089">
    <property type="entry name" value="ZF_RING_2"/>
    <property type="match status" value="1"/>
</dbReference>
<sequence>MDVTNNQLIMRPVDRPYRHQISNQIQNQMAYNPTNSIRQPVGLLASQFARQYVDGQLTPSNIVHNSLSLTELIVGGGVVLPIILVPFTIIVGVPFFLIVLIPYMIYKYPKLLWLIPIYVMYNLKIYGLRRLASLHRAIASAPTVRRLFGTKFMLNTFIRPAYDLSFLNLTIFFDSSPEKIIEIFDIMTREYINTVVNPRISPEDVQEIEKVRGKLGKILYQLSVVDRVNVRDNNMYYPIDHMFNGIFSAMYRTKHFEFLELVVSDVWWIKDHFMNAPERFRNADDVFNINNFVLEKFASSDFTIDERNMMFIAKVIVSGRTAQRDLTSALLDTTVSKDCVARLSMMVKDIDGSILDEDLFKRCCLTNRVRLSAYIADEIVVDVYKNYNEYSRIFEECCKNGFVEVSGVLANIYPGFKIVSIGHTTNNVTDRPLITIKYSMEHVNVVVDPIKNIIKSLKIRSVYTEDSKIAHPLRETLCVICREDNYDLVGLCGHPYCSTCVDAWFVKMKGERVCVGCRTPIDLSSFMIVKK</sequence>